<dbReference type="STRING" id="550983.A4R26_28590"/>
<sequence>MKKLLIYTFYSGVLLSGTGCKKFLEKNPDNRASLESPEQVSQMLATAYPQGNYMAFTESISDNVSDKGTGGLDLTVKQSYFFEDVTENEQDSPEGYWNACYAAIAAANQALEACNKAADPGRYASQQGEALICRAYAHFMLVTLFAKPYSATGSSTDPGIPYVLTPEKVIFQKYTRKTVAYVYEMIEKDLLAGLPLLDDTRYTVPRYHFTKAAANAFAARFFLYKQDYTKALSHANAVFSTTNITAGLRPWNTTYLTQTYRELWANYAKASEPANLLLVETASLWARNYYSERYGLDADKRTEILSSNVTGGAWAFTRQTYTVGTNNYMLPKINEYFVKLSVNATIGYPYVMVPLFTAEEALFNRIEARIYLNDLGEALHDLNEYASTRIFNYNAAAHTITNSKLTTYYNTSDLRVAMLAALLDFKRAEFVQEGMRWFDLARYDLPVTHRTVNGPTLTLEPGDKRRLFQIPESARLSGVELNPR</sequence>
<organism evidence="2 3">
    <name type="scientific">Niastella populi</name>
    <dbReference type="NCBI Taxonomy" id="550983"/>
    <lineage>
        <taxon>Bacteria</taxon>
        <taxon>Pseudomonadati</taxon>
        <taxon>Bacteroidota</taxon>
        <taxon>Chitinophagia</taxon>
        <taxon>Chitinophagales</taxon>
        <taxon>Chitinophagaceae</taxon>
        <taxon>Niastella</taxon>
    </lineage>
</organism>
<dbReference type="SUPFAM" id="SSF48452">
    <property type="entry name" value="TPR-like"/>
    <property type="match status" value="1"/>
</dbReference>
<proteinExistence type="predicted"/>
<keyword evidence="3" id="KW-1185">Reference proteome</keyword>
<feature type="domain" description="SusD-like N-terminal" evidence="1">
    <location>
        <begin position="22"/>
        <end position="223"/>
    </location>
</feature>
<gene>
    <name evidence="2" type="ORF">A4R26_28590</name>
</gene>
<dbReference type="InterPro" id="IPR033985">
    <property type="entry name" value="SusD-like_N"/>
</dbReference>
<dbReference type="AlphaFoldDB" id="A0A1V9F2X8"/>
<reference evidence="3" key="1">
    <citation type="submission" date="2016-04" db="EMBL/GenBank/DDBJ databases">
        <authorList>
            <person name="Chen L."/>
            <person name="Zhuang W."/>
            <person name="Wang G."/>
        </authorList>
    </citation>
    <scope>NUCLEOTIDE SEQUENCE [LARGE SCALE GENOMIC DNA]</scope>
    <source>
        <strain evidence="3">208</strain>
    </source>
</reference>
<dbReference type="Pfam" id="PF14322">
    <property type="entry name" value="SusD-like_3"/>
    <property type="match status" value="1"/>
</dbReference>
<dbReference type="RefSeq" id="WP_081169739.1">
    <property type="nucleotide sequence ID" value="NZ_LWBP01000213.1"/>
</dbReference>
<dbReference type="Proteomes" id="UP000192276">
    <property type="component" value="Unassembled WGS sequence"/>
</dbReference>
<evidence type="ECO:0000313" key="2">
    <source>
        <dbReference type="EMBL" id="OQP52714.1"/>
    </source>
</evidence>
<name>A0A1V9F2X8_9BACT</name>
<evidence type="ECO:0000259" key="1">
    <source>
        <dbReference type="Pfam" id="PF14322"/>
    </source>
</evidence>
<protein>
    <recommendedName>
        <fullName evidence="1">SusD-like N-terminal domain-containing protein</fullName>
    </recommendedName>
</protein>
<dbReference type="OrthoDB" id="1147023at2"/>
<dbReference type="Gene3D" id="1.25.40.390">
    <property type="match status" value="2"/>
</dbReference>
<evidence type="ECO:0000313" key="3">
    <source>
        <dbReference type="Proteomes" id="UP000192276"/>
    </source>
</evidence>
<comment type="caution">
    <text evidence="2">The sequence shown here is derived from an EMBL/GenBank/DDBJ whole genome shotgun (WGS) entry which is preliminary data.</text>
</comment>
<dbReference type="EMBL" id="LWBP01000213">
    <property type="protein sequence ID" value="OQP52714.1"/>
    <property type="molecule type" value="Genomic_DNA"/>
</dbReference>
<accession>A0A1V9F2X8</accession>
<dbReference type="InterPro" id="IPR011990">
    <property type="entry name" value="TPR-like_helical_dom_sf"/>
</dbReference>
<dbReference type="PROSITE" id="PS51257">
    <property type="entry name" value="PROKAR_LIPOPROTEIN"/>
    <property type="match status" value="1"/>
</dbReference>